<dbReference type="Proteomes" id="UP001381693">
    <property type="component" value="Unassembled WGS sequence"/>
</dbReference>
<feature type="transmembrane region" description="Helical" evidence="1">
    <location>
        <begin position="33"/>
        <end position="56"/>
    </location>
</feature>
<proteinExistence type="predicted"/>
<feature type="non-terminal residue" evidence="2">
    <location>
        <position position="1"/>
    </location>
</feature>
<sequence>ASNKRTDTQIGAAEKRDEATVQPLTLDNLQGGFILLGIGLGLGLLTIAVEITNFSFRNFGK</sequence>
<keyword evidence="3" id="KW-1185">Reference proteome</keyword>
<name>A0AAN8X2T5_HALRR</name>
<evidence type="ECO:0000256" key="1">
    <source>
        <dbReference type="SAM" id="Phobius"/>
    </source>
</evidence>
<protein>
    <submittedName>
        <fullName evidence="2">Uncharacterized protein</fullName>
    </submittedName>
</protein>
<dbReference type="EMBL" id="JAXCGZ010011360">
    <property type="protein sequence ID" value="KAK7075131.1"/>
    <property type="molecule type" value="Genomic_DNA"/>
</dbReference>
<organism evidence="2 3">
    <name type="scientific">Halocaridina rubra</name>
    <name type="common">Hawaiian red shrimp</name>
    <dbReference type="NCBI Taxonomy" id="373956"/>
    <lineage>
        <taxon>Eukaryota</taxon>
        <taxon>Metazoa</taxon>
        <taxon>Ecdysozoa</taxon>
        <taxon>Arthropoda</taxon>
        <taxon>Crustacea</taxon>
        <taxon>Multicrustacea</taxon>
        <taxon>Malacostraca</taxon>
        <taxon>Eumalacostraca</taxon>
        <taxon>Eucarida</taxon>
        <taxon>Decapoda</taxon>
        <taxon>Pleocyemata</taxon>
        <taxon>Caridea</taxon>
        <taxon>Atyoidea</taxon>
        <taxon>Atyidae</taxon>
        <taxon>Halocaridina</taxon>
    </lineage>
</organism>
<dbReference type="AlphaFoldDB" id="A0AAN8X2T5"/>
<gene>
    <name evidence="2" type="ORF">SK128_022993</name>
</gene>
<evidence type="ECO:0000313" key="3">
    <source>
        <dbReference type="Proteomes" id="UP001381693"/>
    </source>
</evidence>
<evidence type="ECO:0000313" key="2">
    <source>
        <dbReference type="EMBL" id="KAK7075131.1"/>
    </source>
</evidence>
<keyword evidence="1" id="KW-1133">Transmembrane helix</keyword>
<keyword evidence="1" id="KW-0812">Transmembrane</keyword>
<accession>A0AAN8X2T5</accession>
<keyword evidence="1" id="KW-0472">Membrane</keyword>
<comment type="caution">
    <text evidence="2">The sequence shown here is derived from an EMBL/GenBank/DDBJ whole genome shotgun (WGS) entry which is preliminary data.</text>
</comment>
<reference evidence="2 3" key="1">
    <citation type="submission" date="2023-11" db="EMBL/GenBank/DDBJ databases">
        <title>Halocaridina rubra genome assembly.</title>
        <authorList>
            <person name="Smith C."/>
        </authorList>
    </citation>
    <scope>NUCLEOTIDE SEQUENCE [LARGE SCALE GENOMIC DNA]</scope>
    <source>
        <strain evidence="2">EP-1</strain>
        <tissue evidence="2">Whole</tissue>
    </source>
</reference>